<sequence>MAVRAGGPGPPPTPRRRPGPRHRGTATTYPTRIDESAPVIADPGDPVAVPPQLGRYFEGIALDHTSVVSPLFHFHHATNYLQCSTTAATIAPYLGV</sequence>
<protein>
    <submittedName>
        <fullName evidence="2">Uncharacterized protein</fullName>
    </submittedName>
</protein>
<feature type="compositionally biased region" description="Basic residues" evidence="1">
    <location>
        <begin position="14"/>
        <end position="24"/>
    </location>
</feature>
<accession>A0ABP9J7M4</accession>
<evidence type="ECO:0000256" key="1">
    <source>
        <dbReference type="SAM" id="MobiDB-lite"/>
    </source>
</evidence>
<name>A0ABP9J7M4_9ACTN</name>
<comment type="caution">
    <text evidence="2">The sequence shown here is derived from an EMBL/GenBank/DDBJ whole genome shotgun (WGS) entry which is preliminary data.</text>
</comment>
<proteinExistence type="predicted"/>
<reference evidence="3" key="1">
    <citation type="journal article" date="2019" name="Int. J. Syst. Evol. Microbiol.">
        <title>The Global Catalogue of Microorganisms (GCM) 10K type strain sequencing project: providing services to taxonomists for standard genome sequencing and annotation.</title>
        <authorList>
            <consortium name="The Broad Institute Genomics Platform"/>
            <consortium name="The Broad Institute Genome Sequencing Center for Infectious Disease"/>
            <person name="Wu L."/>
            <person name="Ma J."/>
        </authorList>
    </citation>
    <scope>NUCLEOTIDE SEQUENCE [LARGE SCALE GENOMIC DNA]</scope>
    <source>
        <strain evidence="3">JCM 18409</strain>
    </source>
</reference>
<evidence type="ECO:0000313" key="2">
    <source>
        <dbReference type="EMBL" id="GAA5021482.1"/>
    </source>
</evidence>
<evidence type="ECO:0000313" key="3">
    <source>
        <dbReference type="Proteomes" id="UP001501759"/>
    </source>
</evidence>
<dbReference type="EMBL" id="BAABKB010000021">
    <property type="protein sequence ID" value="GAA5021482.1"/>
    <property type="molecule type" value="Genomic_DNA"/>
</dbReference>
<keyword evidence="3" id="KW-1185">Reference proteome</keyword>
<dbReference type="Proteomes" id="UP001501759">
    <property type="component" value="Unassembled WGS sequence"/>
</dbReference>
<feature type="region of interest" description="Disordered" evidence="1">
    <location>
        <begin position="1"/>
        <end position="28"/>
    </location>
</feature>
<organism evidence="2 3">
    <name type="scientific">Streptomyces siamensis</name>
    <dbReference type="NCBI Taxonomy" id="1274986"/>
    <lineage>
        <taxon>Bacteria</taxon>
        <taxon>Bacillati</taxon>
        <taxon>Actinomycetota</taxon>
        <taxon>Actinomycetes</taxon>
        <taxon>Kitasatosporales</taxon>
        <taxon>Streptomycetaceae</taxon>
        <taxon>Streptomyces</taxon>
    </lineage>
</organism>
<gene>
    <name evidence="2" type="ORF">GCM10023335_52450</name>
</gene>